<organism evidence="2 3">
    <name type="scientific">Exidia glandulosa HHB12029</name>
    <dbReference type="NCBI Taxonomy" id="1314781"/>
    <lineage>
        <taxon>Eukaryota</taxon>
        <taxon>Fungi</taxon>
        <taxon>Dikarya</taxon>
        <taxon>Basidiomycota</taxon>
        <taxon>Agaricomycotina</taxon>
        <taxon>Agaricomycetes</taxon>
        <taxon>Auriculariales</taxon>
        <taxon>Exidiaceae</taxon>
        <taxon>Exidia</taxon>
    </lineage>
</organism>
<gene>
    <name evidence="2" type="ORF">EXIGLDRAFT_749255</name>
</gene>
<dbReference type="Proteomes" id="UP000077266">
    <property type="component" value="Unassembled WGS sequence"/>
</dbReference>
<keyword evidence="1" id="KW-0472">Membrane</keyword>
<protein>
    <recommendedName>
        <fullName evidence="4">Transmembrane protein</fullName>
    </recommendedName>
</protein>
<dbReference type="AlphaFoldDB" id="A0A165ICU6"/>
<reference evidence="2 3" key="1">
    <citation type="journal article" date="2016" name="Mol. Biol. Evol.">
        <title>Comparative Genomics of Early-Diverging Mushroom-Forming Fungi Provides Insights into the Origins of Lignocellulose Decay Capabilities.</title>
        <authorList>
            <person name="Nagy L.G."/>
            <person name="Riley R."/>
            <person name="Tritt A."/>
            <person name="Adam C."/>
            <person name="Daum C."/>
            <person name="Floudas D."/>
            <person name="Sun H."/>
            <person name="Yadav J.S."/>
            <person name="Pangilinan J."/>
            <person name="Larsson K.H."/>
            <person name="Matsuura K."/>
            <person name="Barry K."/>
            <person name="Labutti K."/>
            <person name="Kuo R."/>
            <person name="Ohm R.A."/>
            <person name="Bhattacharya S.S."/>
            <person name="Shirouzu T."/>
            <person name="Yoshinaga Y."/>
            <person name="Martin F.M."/>
            <person name="Grigoriev I.V."/>
            <person name="Hibbett D.S."/>
        </authorList>
    </citation>
    <scope>NUCLEOTIDE SEQUENCE [LARGE SCALE GENOMIC DNA]</scope>
    <source>
        <strain evidence="2 3">HHB12029</strain>
    </source>
</reference>
<dbReference type="InParanoid" id="A0A165ICU6"/>
<keyword evidence="1" id="KW-1133">Transmembrane helix</keyword>
<keyword evidence="1" id="KW-0812">Transmembrane</keyword>
<keyword evidence="3" id="KW-1185">Reference proteome</keyword>
<evidence type="ECO:0000313" key="2">
    <source>
        <dbReference type="EMBL" id="KZV93226.1"/>
    </source>
</evidence>
<evidence type="ECO:0000256" key="1">
    <source>
        <dbReference type="SAM" id="Phobius"/>
    </source>
</evidence>
<accession>A0A165ICU6</accession>
<feature type="transmembrane region" description="Helical" evidence="1">
    <location>
        <begin position="147"/>
        <end position="170"/>
    </location>
</feature>
<evidence type="ECO:0000313" key="3">
    <source>
        <dbReference type="Proteomes" id="UP000077266"/>
    </source>
</evidence>
<name>A0A165ICU6_EXIGL</name>
<dbReference type="OrthoDB" id="100006at2759"/>
<sequence length="386" mass="41912">MTATVALPVHLLSSYQHHICVDMDGLELSEENPAPRKPAITRVRFAMKTRREAVAGRLQVSKCFGVFLVFLVVCHGFLAGVVFFYSQVQAYPLPHGAINRTKRGLAVFTVFAYLLGAFVGLSDSSLFWKAAKPHFPSARSNCCVKALFCLSFAAVWAGIGLFFAMSPLIFSIVQQNIAYEHACKDDWITVLFTGHRYDAANKPNTADFALSTAPSAVLFTFTSQNPDADKFGLVRASLDLGGGSSTSTPHPELRNITYNFDARTFSGLCFGDDSTTPCATGTYDDCSLLTFNVSVNGTQTVLRSLYDDWTFGEVILYRVDASGALVERMIQTAGDNCPTLKVCIPYDVARSDSVIAADVLVALGMMLYQQGMSAVACTTPSTHVQS</sequence>
<evidence type="ECO:0008006" key="4">
    <source>
        <dbReference type="Google" id="ProtNLM"/>
    </source>
</evidence>
<dbReference type="EMBL" id="KV425993">
    <property type="protein sequence ID" value="KZV93226.1"/>
    <property type="molecule type" value="Genomic_DNA"/>
</dbReference>
<feature type="transmembrane region" description="Helical" evidence="1">
    <location>
        <begin position="105"/>
        <end position="126"/>
    </location>
</feature>
<feature type="transmembrane region" description="Helical" evidence="1">
    <location>
        <begin position="64"/>
        <end position="85"/>
    </location>
</feature>
<proteinExistence type="predicted"/>